<dbReference type="Pfam" id="PF00200">
    <property type="entry name" value="Disintegrin"/>
    <property type="match status" value="1"/>
</dbReference>
<evidence type="ECO:0000259" key="4">
    <source>
        <dbReference type="PROSITE" id="PS50215"/>
    </source>
</evidence>
<evidence type="ECO:0000256" key="2">
    <source>
        <dbReference type="SAM" id="MobiDB-lite"/>
    </source>
</evidence>
<dbReference type="InterPro" id="IPR036436">
    <property type="entry name" value="Disintegrin_dom_sf"/>
</dbReference>
<comment type="caution">
    <text evidence="1">Lacks conserved residue(s) required for the propagation of feature annotation.</text>
</comment>
<dbReference type="PANTHER" id="PTHR11905:SF159">
    <property type="entry name" value="ADAM METALLOPROTEASE"/>
    <property type="match status" value="1"/>
</dbReference>
<evidence type="ECO:0000313" key="6">
    <source>
        <dbReference type="Proteomes" id="UP000325313"/>
    </source>
</evidence>
<feature type="domain" description="Disintegrin" evidence="3">
    <location>
        <begin position="627"/>
        <end position="711"/>
    </location>
</feature>
<dbReference type="SMART" id="SM00050">
    <property type="entry name" value="DISIN"/>
    <property type="match status" value="1"/>
</dbReference>
<evidence type="ECO:0000259" key="3">
    <source>
        <dbReference type="PROSITE" id="PS50214"/>
    </source>
</evidence>
<dbReference type="PANTHER" id="PTHR11905">
    <property type="entry name" value="ADAM A DISINTEGRIN AND METALLOPROTEASE DOMAIN"/>
    <property type="match status" value="1"/>
</dbReference>
<keyword evidence="1" id="KW-0862">Zinc</keyword>
<dbReference type="InterPro" id="IPR001762">
    <property type="entry name" value="Disintegrin_dom"/>
</dbReference>
<name>A0A5B0RKX7_PUCGR</name>
<feature type="domain" description="Peptidase M12B" evidence="4">
    <location>
        <begin position="384"/>
        <end position="599"/>
    </location>
</feature>
<feature type="region of interest" description="Disordered" evidence="2">
    <location>
        <begin position="697"/>
        <end position="718"/>
    </location>
</feature>
<dbReference type="PROSITE" id="PS50215">
    <property type="entry name" value="ADAM_MEPRO"/>
    <property type="match status" value="1"/>
</dbReference>
<evidence type="ECO:0000313" key="5">
    <source>
        <dbReference type="EMBL" id="KAA1126490.1"/>
    </source>
</evidence>
<gene>
    <name evidence="5" type="ORF">PGTUg99_021399</name>
</gene>
<feature type="binding site" evidence="1">
    <location>
        <position position="545"/>
    </location>
    <ligand>
        <name>Zn(2+)</name>
        <dbReference type="ChEBI" id="CHEBI:29105"/>
        <note>catalytic</note>
    </ligand>
</feature>
<dbReference type="EMBL" id="VDEP01000171">
    <property type="protein sequence ID" value="KAA1126490.1"/>
    <property type="molecule type" value="Genomic_DNA"/>
</dbReference>
<proteinExistence type="predicted"/>
<protein>
    <recommendedName>
        <fullName evidence="7">Peptidase M12B domain-containing protein</fullName>
    </recommendedName>
</protein>
<feature type="binding site" evidence="1">
    <location>
        <position position="541"/>
    </location>
    <ligand>
        <name>Zn(2+)</name>
        <dbReference type="ChEBI" id="CHEBI:29105"/>
        <note>catalytic</note>
    </ligand>
</feature>
<organism evidence="5 6">
    <name type="scientific">Puccinia graminis f. sp. tritici</name>
    <dbReference type="NCBI Taxonomy" id="56615"/>
    <lineage>
        <taxon>Eukaryota</taxon>
        <taxon>Fungi</taxon>
        <taxon>Dikarya</taxon>
        <taxon>Basidiomycota</taxon>
        <taxon>Pucciniomycotina</taxon>
        <taxon>Pucciniomycetes</taxon>
        <taxon>Pucciniales</taxon>
        <taxon>Pucciniaceae</taxon>
        <taxon>Puccinia</taxon>
    </lineage>
</organism>
<evidence type="ECO:0008006" key="7">
    <source>
        <dbReference type="Google" id="ProtNLM"/>
    </source>
</evidence>
<sequence>MSRSLCSFTTNSHPLNYLGKPREQHQPLPEQHSSHNSSSSPIEMANFFKFSILLQSICICLIIRSSEGSSDRKPIGRVVYASDFEIKVIPTWSLRSYNNEQMNFIGPTRGMAMDQETSSICSGNSILLKLSIPRRSSPQSSKVGQQEDGNEDSKHRFALYLEPDSTQFLHPNATIITYQSSNGSSTHSNQQLPISRPIIADEVLAYSGTAIDDNDPKSLDDSYHLRFNNWANVLIHHPYGTKCVRNSDDLILEGAFQVNGRLWHIKSLDSYQKSKGPHDSQPNKLSSAPELKHKWVVWADSNVLKTDGQKESIWQQSSRDKLSSRVISNSTETSSLQITYTESSTQHYLQKRQTMTSDIAGLTGDKVNYASTIGSTDGCPKSPKMVYIGIAVDCTYLRKYGSTDAVRLAVLNNMHLVSSVYQRTFNISLGIVEINIPSESTCPSQPSSDRPWNVDCPDASSQGLDINERLNKFSKWRSDKGGSDGAGLWHLLTDCPNGSQVGVSWLGSLCKVNAEQGANGGTTSGTGVTASTPNEWETMAHEIGHNFGAVHDCASGCSMEDSCCPASTSSCNNGDQNIMAPSSTSGSTGTFSACSIGNICSNFKPGNSQRMDSSCVADLGQHYTISLNQCGNGILEPGEDCDPGQTFSPCCQWGVCKFSPGSVCMPSANSPCCSTSCQFAPASTPCNSSGSLSATCSGDSPNCPSGTGSENPSFSSSF</sequence>
<accession>A0A5B0RKX7</accession>
<feature type="region of interest" description="Disordered" evidence="2">
    <location>
        <begin position="1"/>
        <end position="39"/>
    </location>
</feature>
<dbReference type="InterPro" id="IPR024079">
    <property type="entry name" value="MetalloPept_cat_dom_sf"/>
</dbReference>
<feature type="binding site" evidence="1">
    <location>
        <position position="551"/>
    </location>
    <ligand>
        <name>Zn(2+)</name>
        <dbReference type="ChEBI" id="CHEBI:29105"/>
        <note>catalytic</note>
    </ligand>
</feature>
<feature type="compositionally biased region" description="Polar residues" evidence="2">
    <location>
        <begin position="1"/>
        <end position="14"/>
    </location>
</feature>
<dbReference type="InterPro" id="IPR001590">
    <property type="entry name" value="Peptidase_M12B"/>
</dbReference>
<comment type="caution">
    <text evidence="5">The sequence shown here is derived from an EMBL/GenBank/DDBJ whole genome shotgun (WGS) entry which is preliminary data.</text>
</comment>
<dbReference type="GO" id="GO:0006508">
    <property type="term" value="P:proteolysis"/>
    <property type="evidence" value="ECO:0007669"/>
    <property type="project" value="InterPro"/>
</dbReference>
<reference evidence="5 6" key="1">
    <citation type="submission" date="2019-05" db="EMBL/GenBank/DDBJ databases">
        <title>Emergence of the Ug99 lineage of the wheat stem rust pathogen through somatic hybridization.</title>
        <authorList>
            <person name="Li F."/>
            <person name="Upadhyaya N.M."/>
            <person name="Sperschneider J."/>
            <person name="Matny O."/>
            <person name="Nguyen-Phuc H."/>
            <person name="Mago R."/>
            <person name="Raley C."/>
            <person name="Miller M.E."/>
            <person name="Silverstein K.A.T."/>
            <person name="Henningsen E."/>
            <person name="Hirsch C.D."/>
            <person name="Visser B."/>
            <person name="Pretorius Z.A."/>
            <person name="Steffenson B.J."/>
            <person name="Schwessinger B."/>
            <person name="Dodds P.N."/>
            <person name="Figueroa M."/>
        </authorList>
    </citation>
    <scope>NUCLEOTIDE SEQUENCE [LARGE SCALE GENOMIC DNA]</scope>
    <source>
        <strain evidence="5 6">Ug99</strain>
    </source>
</reference>
<keyword evidence="1" id="KW-0479">Metal-binding</keyword>
<dbReference type="GO" id="GO:0046872">
    <property type="term" value="F:metal ion binding"/>
    <property type="evidence" value="ECO:0007669"/>
    <property type="project" value="UniProtKB-KW"/>
</dbReference>
<feature type="active site" evidence="1">
    <location>
        <position position="542"/>
    </location>
</feature>
<dbReference type="PROSITE" id="PS50214">
    <property type="entry name" value="DISINTEGRIN_2"/>
    <property type="match status" value="1"/>
</dbReference>
<evidence type="ECO:0000256" key="1">
    <source>
        <dbReference type="PROSITE-ProRule" id="PRU00276"/>
    </source>
</evidence>
<dbReference type="GO" id="GO:0004222">
    <property type="term" value="F:metalloendopeptidase activity"/>
    <property type="evidence" value="ECO:0007669"/>
    <property type="project" value="InterPro"/>
</dbReference>
<dbReference type="Proteomes" id="UP000325313">
    <property type="component" value="Unassembled WGS sequence"/>
</dbReference>
<dbReference type="AlphaFoldDB" id="A0A5B0RKX7"/>
<dbReference type="Pfam" id="PF13688">
    <property type="entry name" value="Reprolysin_5"/>
    <property type="match status" value="1"/>
</dbReference>
<dbReference type="SUPFAM" id="SSF55486">
    <property type="entry name" value="Metalloproteases ('zincins'), catalytic domain"/>
    <property type="match status" value="1"/>
</dbReference>
<dbReference type="Gene3D" id="3.40.390.10">
    <property type="entry name" value="Collagenase (Catalytic Domain)"/>
    <property type="match status" value="1"/>
</dbReference>
<dbReference type="SUPFAM" id="SSF57552">
    <property type="entry name" value="Blood coagulation inhibitor (disintegrin)"/>
    <property type="match status" value="1"/>
</dbReference>
<dbReference type="Gene3D" id="4.10.70.10">
    <property type="entry name" value="Disintegrin domain"/>
    <property type="match status" value="1"/>
</dbReference>